<evidence type="ECO:0000256" key="3">
    <source>
        <dbReference type="ARBA" id="ARBA00022737"/>
    </source>
</evidence>
<name>A0AAN8IQS6_TRICO</name>
<keyword evidence="3" id="KW-0677">Repeat</keyword>
<dbReference type="Proteomes" id="UP001331761">
    <property type="component" value="Unassembled WGS sequence"/>
</dbReference>
<comment type="similarity">
    <text evidence="1">Belongs to the TTC38 family.</text>
</comment>
<dbReference type="InterPro" id="IPR033891">
    <property type="entry name" value="TTC38"/>
</dbReference>
<evidence type="ECO:0000256" key="4">
    <source>
        <dbReference type="ARBA" id="ARBA00022803"/>
    </source>
</evidence>
<dbReference type="SUPFAM" id="SSF48452">
    <property type="entry name" value="TPR-like"/>
    <property type="match status" value="1"/>
</dbReference>
<keyword evidence="6" id="KW-1185">Reference proteome</keyword>
<dbReference type="AlphaFoldDB" id="A0AAN8IQS6"/>
<sequence>MATWCAEHLRDVEGWRASGLPLTTSSNECAKLFDGAIRQFVSWTDCAQLEGLDKTLEAMQAADDNAVLPRAFALGIQAIGTGTGARTNAEFRKQLEQLQIDAAQKGNKREQKHAKAVLQFAEGKQSAAALTWEDILKDYPTDLIAIKFAHDTYFYLGDSKNIRDSVKAVLPKHKGTEPCYSFLHGMLAFGLEECEQYAEAEKEALKGLELNRFDCWSTHALAHVLEMQGRFDEGIAFTENTVEDWKAGWMLAAHNYWHNALYYIEKGVTEVPLEIYDKEIIPRARKSGAMLDIVDAASMLWRLELEGVAVGNRGEKSTKTFLLMRVFRLYAAETDITALRLW</sequence>
<dbReference type="PANTHER" id="PTHR16263">
    <property type="entry name" value="TETRATRICOPEPTIDE REPEAT PROTEIN 38"/>
    <property type="match status" value="1"/>
</dbReference>
<dbReference type="EMBL" id="WIXE01004094">
    <property type="protein sequence ID" value="KAK5983339.1"/>
    <property type="molecule type" value="Genomic_DNA"/>
</dbReference>
<protein>
    <recommendedName>
        <fullName evidence="2">Tetratricopeptide repeat protein 38</fullName>
    </recommendedName>
</protein>
<organism evidence="5 6">
    <name type="scientific">Trichostrongylus colubriformis</name>
    <name type="common">Black scour worm</name>
    <dbReference type="NCBI Taxonomy" id="6319"/>
    <lineage>
        <taxon>Eukaryota</taxon>
        <taxon>Metazoa</taxon>
        <taxon>Ecdysozoa</taxon>
        <taxon>Nematoda</taxon>
        <taxon>Chromadorea</taxon>
        <taxon>Rhabditida</taxon>
        <taxon>Rhabditina</taxon>
        <taxon>Rhabditomorpha</taxon>
        <taxon>Strongyloidea</taxon>
        <taxon>Trichostrongylidae</taxon>
        <taxon>Trichostrongylus</taxon>
    </lineage>
</organism>
<dbReference type="CDD" id="cd05804">
    <property type="entry name" value="StaR_like"/>
    <property type="match status" value="1"/>
</dbReference>
<dbReference type="PANTHER" id="PTHR16263:SF4">
    <property type="entry name" value="TETRATRICOPEPTIDE REPEAT PROTEIN 38"/>
    <property type="match status" value="1"/>
</dbReference>
<comment type="caution">
    <text evidence="5">The sequence shown here is derived from an EMBL/GenBank/DDBJ whole genome shotgun (WGS) entry which is preliminary data.</text>
</comment>
<evidence type="ECO:0000313" key="5">
    <source>
        <dbReference type="EMBL" id="KAK5983339.1"/>
    </source>
</evidence>
<evidence type="ECO:0000256" key="2">
    <source>
        <dbReference type="ARBA" id="ARBA00019992"/>
    </source>
</evidence>
<gene>
    <name evidence="5" type="ORF">GCK32_009417</name>
</gene>
<proteinExistence type="inferred from homology"/>
<evidence type="ECO:0000313" key="6">
    <source>
        <dbReference type="Proteomes" id="UP001331761"/>
    </source>
</evidence>
<accession>A0AAN8IQS6</accession>
<dbReference type="InterPro" id="IPR011990">
    <property type="entry name" value="TPR-like_helical_dom_sf"/>
</dbReference>
<reference evidence="5 6" key="1">
    <citation type="submission" date="2019-10" db="EMBL/GenBank/DDBJ databases">
        <title>Assembly and Annotation for the nematode Trichostrongylus colubriformis.</title>
        <authorList>
            <person name="Martin J."/>
        </authorList>
    </citation>
    <scope>NUCLEOTIDE SEQUENCE [LARGE SCALE GENOMIC DNA]</scope>
    <source>
        <strain evidence="5">G859</strain>
        <tissue evidence="5">Whole worm</tissue>
    </source>
</reference>
<dbReference type="Gene3D" id="1.25.40.10">
    <property type="entry name" value="Tetratricopeptide repeat domain"/>
    <property type="match status" value="1"/>
</dbReference>
<keyword evidence="4" id="KW-0802">TPR repeat</keyword>
<evidence type="ECO:0000256" key="1">
    <source>
        <dbReference type="ARBA" id="ARBA00005857"/>
    </source>
</evidence>